<accession>A0ABS7T134</accession>
<dbReference type="PANTHER" id="PTHR10434">
    <property type="entry name" value="1-ACYL-SN-GLYCEROL-3-PHOSPHATE ACYLTRANSFERASE"/>
    <property type="match status" value="1"/>
</dbReference>
<keyword evidence="2 4" id="KW-0012">Acyltransferase</keyword>
<evidence type="ECO:0000313" key="4">
    <source>
        <dbReference type="EMBL" id="MBZ2387490.1"/>
    </source>
</evidence>
<comment type="caution">
    <text evidence="4">The sequence shown here is derived from an EMBL/GenBank/DDBJ whole genome shotgun (WGS) entry which is preliminary data.</text>
</comment>
<gene>
    <name evidence="4" type="ORF">K8P03_09360</name>
</gene>
<sequence>MFYNIVVAILRVLFFPFFRIKVHGKENIPENPAIIACANHWSNLDPFFLALGLPLKFNFMAKKELFEIPVLRNILKAAGVFPIDRHGNDLKALRYAIGLIKDGKTLGIFPEGTRVKQISRENMHEGVGFIALKAKADILPIEIVTNYKLFSRVDIYVKEPIEIIKFQEIKNKEAMSMISDEIFENIYEHRNVLGRENNGNN</sequence>
<dbReference type="PANTHER" id="PTHR10434:SF11">
    <property type="entry name" value="1-ACYL-SN-GLYCEROL-3-PHOSPHATE ACYLTRANSFERASE"/>
    <property type="match status" value="1"/>
</dbReference>
<evidence type="ECO:0000256" key="1">
    <source>
        <dbReference type="ARBA" id="ARBA00022679"/>
    </source>
</evidence>
<dbReference type="CDD" id="cd07989">
    <property type="entry name" value="LPLAT_AGPAT-like"/>
    <property type="match status" value="1"/>
</dbReference>
<dbReference type="RefSeq" id="WP_223420424.1">
    <property type="nucleotide sequence ID" value="NZ_JAIPME010000002.1"/>
</dbReference>
<proteinExistence type="predicted"/>
<keyword evidence="1" id="KW-0808">Transferase</keyword>
<evidence type="ECO:0000256" key="2">
    <source>
        <dbReference type="ARBA" id="ARBA00023315"/>
    </source>
</evidence>
<organism evidence="4 5">
    <name type="scientific">Anaerococcus murdochii</name>
    <dbReference type="NCBI Taxonomy" id="411577"/>
    <lineage>
        <taxon>Bacteria</taxon>
        <taxon>Bacillati</taxon>
        <taxon>Bacillota</taxon>
        <taxon>Tissierellia</taxon>
        <taxon>Tissierellales</taxon>
        <taxon>Peptoniphilaceae</taxon>
        <taxon>Anaerococcus</taxon>
    </lineage>
</organism>
<reference evidence="4 5" key="1">
    <citation type="submission" date="2021-08" db="EMBL/GenBank/DDBJ databases">
        <title>FDA dAtabase for Regulatory Grade micrObial Sequences (FDA-ARGOS): Supporting development and validation of Infectious Disease Dx tests.</title>
        <authorList>
            <person name="Sproer C."/>
            <person name="Gronow S."/>
            <person name="Severitt S."/>
            <person name="Schroder I."/>
            <person name="Tallon L."/>
            <person name="Sadzewicz L."/>
            <person name="Zhao X."/>
            <person name="Boylan J."/>
            <person name="Ott S."/>
            <person name="Bowen H."/>
            <person name="Vavikolanu K."/>
            <person name="Hazen T."/>
            <person name="Aluvathingal J."/>
            <person name="Nadendla S."/>
            <person name="Lowell S."/>
            <person name="Myers T."/>
            <person name="Yan Y."/>
            <person name="Sichtig H."/>
        </authorList>
    </citation>
    <scope>NUCLEOTIDE SEQUENCE [LARGE SCALE GENOMIC DNA]</scope>
    <source>
        <strain evidence="4 5">FDAARGOS_1460</strain>
    </source>
</reference>
<dbReference type="SMART" id="SM00563">
    <property type="entry name" value="PlsC"/>
    <property type="match status" value="1"/>
</dbReference>
<dbReference type="Proteomes" id="UP000734271">
    <property type="component" value="Unassembled WGS sequence"/>
</dbReference>
<dbReference type="SUPFAM" id="SSF69593">
    <property type="entry name" value="Glycerol-3-phosphate (1)-acyltransferase"/>
    <property type="match status" value="1"/>
</dbReference>
<evidence type="ECO:0000313" key="5">
    <source>
        <dbReference type="Proteomes" id="UP000734271"/>
    </source>
</evidence>
<keyword evidence="5" id="KW-1185">Reference proteome</keyword>
<feature type="domain" description="Phospholipid/glycerol acyltransferase" evidence="3">
    <location>
        <begin position="34"/>
        <end position="146"/>
    </location>
</feature>
<dbReference type="EMBL" id="JAIPME010000002">
    <property type="protein sequence ID" value="MBZ2387490.1"/>
    <property type="molecule type" value="Genomic_DNA"/>
</dbReference>
<evidence type="ECO:0000259" key="3">
    <source>
        <dbReference type="SMART" id="SM00563"/>
    </source>
</evidence>
<dbReference type="InterPro" id="IPR002123">
    <property type="entry name" value="Plipid/glycerol_acylTrfase"/>
</dbReference>
<protein>
    <submittedName>
        <fullName evidence="4">1-acyl-sn-glycerol-3-phosphate acyltransferase</fullName>
    </submittedName>
</protein>
<dbReference type="GO" id="GO:0016746">
    <property type="term" value="F:acyltransferase activity"/>
    <property type="evidence" value="ECO:0007669"/>
    <property type="project" value="UniProtKB-KW"/>
</dbReference>
<dbReference type="Pfam" id="PF01553">
    <property type="entry name" value="Acyltransferase"/>
    <property type="match status" value="1"/>
</dbReference>
<name>A0ABS7T134_9FIRM</name>